<proteinExistence type="predicted"/>
<protein>
    <submittedName>
        <fullName evidence="1">Uncharacterized protein</fullName>
    </submittedName>
</protein>
<name>A0A4D5RCE7_IXOSC</name>
<dbReference type="EMBL" id="GHJT01000166">
    <property type="protein sequence ID" value="MOY34137.1"/>
    <property type="molecule type" value="Transcribed_RNA"/>
</dbReference>
<organism evidence="1">
    <name type="scientific">Ixodes scapularis</name>
    <name type="common">Black-legged tick</name>
    <name type="synonym">Deer tick</name>
    <dbReference type="NCBI Taxonomy" id="6945"/>
    <lineage>
        <taxon>Eukaryota</taxon>
        <taxon>Metazoa</taxon>
        <taxon>Ecdysozoa</taxon>
        <taxon>Arthropoda</taxon>
        <taxon>Chelicerata</taxon>
        <taxon>Arachnida</taxon>
        <taxon>Acari</taxon>
        <taxon>Parasitiformes</taxon>
        <taxon>Ixodida</taxon>
        <taxon>Ixodoidea</taxon>
        <taxon>Ixodidae</taxon>
        <taxon>Ixodinae</taxon>
        <taxon>Ixodes</taxon>
    </lineage>
</organism>
<dbReference type="AlphaFoldDB" id="A0A4D5RCE7"/>
<accession>A0A4D5RCE7</accession>
<reference evidence="1" key="1">
    <citation type="submission" date="2019-04" db="EMBL/GenBank/DDBJ databases">
        <title>An insight into the mialome of Ixodes scapularis.</title>
        <authorList>
            <person name="Ribeiro J.M."/>
            <person name="Mather T.N."/>
            <person name="Karim S."/>
        </authorList>
    </citation>
    <scope>NUCLEOTIDE SEQUENCE</scope>
</reference>
<evidence type="ECO:0000313" key="1">
    <source>
        <dbReference type="EMBL" id="MOY34137.1"/>
    </source>
</evidence>
<sequence length="90" mass="10033">MLARGAFLLSLPALHPFAPLPPSFSSPYLLELLPTIVSDPPKEFCLKDSRDFVFLLLFTQFLSLRLCGTSLASFQLWYKLVICLLSLVSG</sequence>